<evidence type="ECO:0000313" key="6">
    <source>
        <dbReference type="EMBL" id="SHK26458.1"/>
    </source>
</evidence>
<evidence type="ECO:0000256" key="2">
    <source>
        <dbReference type="ARBA" id="ARBA00023054"/>
    </source>
</evidence>
<evidence type="ECO:0000313" key="7">
    <source>
        <dbReference type="Proteomes" id="UP000184363"/>
    </source>
</evidence>
<dbReference type="RefSeq" id="WP_084754547.1">
    <property type="nucleotide sequence ID" value="NZ_FRAP01000004.1"/>
</dbReference>
<dbReference type="OrthoDB" id="3563414at2"/>
<proteinExistence type="predicted"/>
<feature type="region of interest" description="Disordered" evidence="4">
    <location>
        <begin position="168"/>
        <end position="238"/>
    </location>
</feature>
<evidence type="ECO:0000256" key="3">
    <source>
        <dbReference type="SAM" id="Coils"/>
    </source>
</evidence>
<dbReference type="AlphaFoldDB" id="A0A1M6R275"/>
<protein>
    <submittedName>
        <fullName evidence="6">HlyD family secretion protein</fullName>
    </submittedName>
</protein>
<dbReference type="GO" id="GO:0030313">
    <property type="term" value="C:cell envelope"/>
    <property type="evidence" value="ECO:0007669"/>
    <property type="project" value="UniProtKB-SubCell"/>
</dbReference>
<evidence type="ECO:0000256" key="4">
    <source>
        <dbReference type="SAM" id="MobiDB-lite"/>
    </source>
</evidence>
<comment type="subcellular location">
    <subcellularLocation>
        <location evidence="1">Cell envelope</location>
    </subcellularLocation>
</comment>
<dbReference type="STRING" id="1848.SAMN05443637_104141"/>
<dbReference type="Gene3D" id="2.40.30.170">
    <property type="match status" value="1"/>
</dbReference>
<feature type="coiled-coil region" evidence="3">
    <location>
        <begin position="116"/>
        <end position="150"/>
    </location>
</feature>
<feature type="region of interest" description="Disordered" evidence="4">
    <location>
        <begin position="349"/>
        <end position="370"/>
    </location>
</feature>
<dbReference type="Gene3D" id="2.40.50.100">
    <property type="match status" value="1"/>
</dbReference>
<dbReference type="PANTHER" id="PTHR32347">
    <property type="entry name" value="EFFLUX SYSTEM COMPONENT YKNX-RELATED"/>
    <property type="match status" value="1"/>
</dbReference>
<keyword evidence="2 3" id="KW-0175">Coiled coil</keyword>
<evidence type="ECO:0000256" key="1">
    <source>
        <dbReference type="ARBA" id="ARBA00004196"/>
    </source>
</evidence>
<dbReference type="EMBL" id="FRAP01000004">
    <property type="protein sequence ID" value="SHK26458.1"/>
    <property type="molecule type" value="Genomic_DNA"/>
</dbReference>
<dbReference type="Proteomes" id="UP000184363">
    <property type="component" value="Unassembled WGS sequence"/>
</dbReference>
<organism evidence="6 7">
    <name type="scientific">Pseudonocardia thermophila</name>
    <dbReference type="NCBI Taxonomy" id="1848"/>
    <lineage>
        <taxon>Bacteria</taxon>
        <taxon>Bacillati</taxon>
        <taxon>Actinomycetota</taxon>
        <taxon>Actinomycetes</taxon>
        <taxon>Pseudonocardiales</taxon>
        <taxon>Pseudonocardiaceae</taxon>
        <taxon>Pseudonocardia</taxon>
    </lineage>
</organism>
<dbReference type="InterPro" id="IPR050465">
    <property type="entry name" value="UPF0194_transport"/>
</dbReference>
<feature type="coiled-coil region" evidence="3">
    <location>
        <begin position="274"/>
        <end position="326"/>
    </location>
</feature>
<dbReference type="PANTHER" id="PTHR32347:SF23">
    <property type="entry name" value="BLL5650 PROTEIN"/>
    <property type="match status" value="1"/>
</dbReference>
<dbReference type="Gene3D" id="2.40.420.20">
    <property type="match status" value="1"/>
</dbReference>
<reference evidence="6 7" key="1">
    <citation type="submission" date="2016-11" db="EMBL/GenBank/DDBJ databases">
        <authorList>
            <person name="Jaros S."/>
            <person name="Januszkiewicz K."/>
            <person name="Wedrychowicz H."/>
        </authorList>
    </citation>
    <scope>NUCLEOTIDE SEQUENCE [LARGE SCALE GENOMIC DNA]</scope>
    <source>
        <strain evidence="6 7">DSM 43832</strain>
    </source>
</reference>
<feature type="compositionally biased region" description="Polar residues" evidence="4">
    <location>
        <begin position="168"/>
        <end position="181"/>
    </location>
</feature>
<name>A0A1M6R275_PSETH</name>
<dbReference type="SUPFAM" id="SSF111369">
    <property type="entry name" value="HlyD-like secretion proteins"/>
    <property type="match status" value="2"/>
</dbReference>
<evidence type="ECO:0000259" key="5">
    <source>
        <dbReference type="Pfam" id="PF25954"/>
    </source>
</evidence>
<dbReference type="InterPro" id="IPR058792">
    <property type="entry name" value="Beta-barrel_RND_2"/>
</dbReference>
<keyword evidence="7" id="KW-1185">Reference proteome</keyword>
<accession>A0A1M6R275</accession>
<gene>
    <name evidence="6" type="ORF">SAMN05443637_104141</name>
</gene>
<dbReference type="Pfam" id="PF25954">
    <property type="entry name" value="Beta-barrel_RND_2"/>
    <property type="match status" value="1"/>
</dbReference>
<feature type="domain" description="CusB-like beta-barrel" evidence="5">
    <location>
        <begin position="396"/>
        <end position="467"/>
    </location>
</feature>
<sequence length="547" mass="56346">MAGKRHLTAGLAAVAVLVTACSGDSSPVPTVRVDRGPVTTSVSASGTLVSIDEQNLGFADRGQIAEILVKVGDEVRAGDVLARLDDGALTQALKSAQAKLDQQRASLGKITGSYSIEGAQAALDAARAVLEATEANVHAINEANAAATRRAEVQLEFDRDVLRQTKKANASGCQTQDNNNARITTTDDQSSSSGSDRGRSGLLRPNSMGEPTTAAPVRPIAFSRPMDDDDDDGFDASSCPAVQNAQRQVIASETALVQARHTEETARTQGRISIENARANVVQAENTLESAKRDNSADTKVQEAVLRDAEIAVESAQRDLENATLRAPVGGVVAAINATVGEFIPAASGGTPQAPGSTARLPGAVGGTDASATSLGGGGGAFITLTNVDTFQLVVPFEESDAAQISPNQQVEVSIDAIPGLVKPGTVVAVAPSAETISGVVSYYVTIVLNETDPRLKDGQTAQADVITKSVENVLRVPSTAVRQDAALGSVVNIPGPDGEPVPTPVTTGLQGDDFTEITSGLREGQEIVLPQATVSTIDPRGPRNGG</sequence>
<dbReference type="PROSITE" id="PS51257">
    <property type="entry name" value="PROKAR_LIPOPROTEIN"/>
    <property type="match status" value="1"/>
</dbReference>
<feature type="compositionally biased region" description="Low complexity" evidence="4">
    <location>
        <begin position="182"/>
        <end position="195"/>
    </location>
</feature>